<accession>B4JCZ5</accession>
<dbReference type="InParanoid" id="B4JCZ5"/>
<evidence type="ECO:0000256" key="1">
    <source>
        <dbReference type="ARBA" id="ARBA00004141"/>
    </source>
</evidence>
<dbReference type="STRING" id="7222.B4JCZ5"/>
<name>B4JCZ5_DROGR</name>
<proteinExistence type="inferred from homology"/>
<evidence type="ECO:0000313" key="8">
    <source>
        <dbReference type="Proteomes" id="UP000001070"/>
    </source>
</evidence>
<feature type="transmembrane region" description="Helical" evidence="6">
    <location>
        <begin position="234"/>
        <end position="253"/>
    </location>
</feature>
<dbReference type="GO" id="GO:0015137">
    <property type="term" value="F:citrate transmembrane transporter activity"/>
    <property type="evidence" value="ECO:0007669"/>
    <property type="project" value="TreeGrafter"/>
</dbReference>
<organism evidence="8">
    <name type="scientific">Drosophila grimshawi</name>
    <name type="common">Hawaiian fruit fly</name>
    <name type="synonym">Idiomyia grimshawi</name>
    <dbReference type="NCBI Taxonomy" id="7222"/>
    <lineage>
        <taxon>Eukaryota</taxon>
        <taxon>Metazoa</taxon>
        <taxon>Ecdysozoa</taxon>
        <taxon>Arthropoda</taxon>
        <taxon>Hexapoda</taxon>
        <taxon>Insecta</taxon>
        <taxon>Pterygota</taxon>
        <taxon>Neoptera</taxon>
        <taxon>Endopterygota</taxon>
        <taxon>Diptera</taxon>
        <taxon>Brachycera</taxon>
        <taxon>Muscomorpha</taxon>
        <taxon>Ephydroidea</taxon>
        <taxon>Drosophilidae</taxon>
        <taxon>Drosophila</taxon>
        <taxon>Hawaiian Drosophila</taxon>
    </lineage>
</organism>
<keyword evidence="8" id="KW-1185">Reference proteome</keyword>
<reference evidence="7 8" key="1">
    <citation type="journal article" date="2007" name="Nature">
        <title>Evolution of genes and genomes on the Drosophila phylogeny.</title>
        <authorList>
            <consortium name="Drosophila 12 Genomes Consortium"/>
            <person name="Clark A.G."/>
            <person name="Eisen M.B."/>
            <person name="Smith D.R."/>
            <person name="Bergman C.M."/>
            <person name="Oliver B."/>
            <person name="Markow T.A."/>
            <person name="Kaufman T.C."/>
            <person name="Kellis M."/>
            <person name="Gelbart W."/>
            <person name="Iyer V.N."/>
            <person name="Pollard D.A."/>
            <person name="Sackton T.B."/>
            <person name="Larracuente A.M."/>
            <person name="Singh N.D."/>
            <person name="Abad J.P."/>
            <person name="Abt D.N."/>
            <person name="Adryan B."/>
            <person name="Aguade M."/>
            <person name="Akashi H."/>
            <person name="Anderson W.W."/>
            <person name="Aquadro C.F."/>
            <person name="Ardell D.H."/>
            <person name="Arguello R."/>
            <person name="Artieri C.G."/>
            <person name="Barbash D.A."/>
            <person name="Barker D."/>
            <person name="Barsanti P."/>
            <person name="Batterham P."/>
            <person name="Batzoglou S."/>
            <person name="Begun D."/>
            <person name="Bhutkar A."/>
            <person name="Blanco E."/>
            <person name="Bosak S.A."/>
            <person name="Bradley R.K."/>
            <person name="Brand A.D."/>
            <person name="Brent M.R."/>
            <person name="Brooks A.N."/>
            <person name="Brown R.H."/>
            <person name="Butlin R.K."/>
            <person name="Caggese C."/>
            <person name="Calvi B.R."/>
            <person name="Bernardo de Carvalho A."/>
            <person name="Caspi A."/>
            <person name="Castrezana S."/>
            <person name="Celniker S.E."/>
            <person name="Chang J.L."/>
            <person name="Chapple C."/>
            <person name="Chatterji S."/>
            <person name="Chinwalla A."/>
            <person name="Civetta A."/>
            <person name="Clifton S.W."/>
            <person name="Comeron J.M."/>
            <person name="Costello J.C."/>
            <person name="Coyne J.A."/>
            <person name="Daub J."/>
            <person name="David R.G."/>
            <person name="Delcher A.L."/>
            <person name="Delehaunty K."/>
            <person name="Do C.B."/>
            <person name="Ebling H."/>
            <person name="Edwards K."/>
            <person name="Eickbush T."/>
            <person name="Evans J.D."/>
            <person name="Filipski A."/>
            <person name="Findeiss S."/>
            <person name="Freyhult E."/>
            <person name="Fulton L."/>
            <person name="Fulton R."/>
            <person name="Garcia A.C."/>
            <person name="Gardiner A."/>
            <person name="Garfield D.A."/>
            <person name="Garvin B.E."/>
            <person name="Gibson G."/>
            <person name="Gilbert D."/>
            <person name="Gnerre S."/>
            <person name="Godfrey J."/>
            <person name="Good R."/>
            <person name="Gotea V."/>
            <person name="Gravely B."/>
            <person name="Greenberg A.J."/>
            <person name="Griffiths-Jones S."/>
            <person name="Gross S."/>
            <person name="Guigo R."/>
            <person name="Gustafson E.A."/>
            <person name="Haerty W."/>
            <person name="Hahn M.W."/>
            <person name="Halligan D.L."/>
            <person name="Halpern A.L."/>
            <person name="Halter G.M."/>
            <person name="Han M.V."/>
            <person name="Heger A."/>
            <person name="Hillier L."/>
            <person name="Hinrichs A.S."/>
            <person name="Holmes I."/>
            <person name="Hoskins R.A."/>
            <person name="Hubisz M.J."/>
            <person name="Hultmark D."/>
            <person name="Huntley M.A."/>
            <person name="Jaffe D.B."/>
            <person name="Jagadeeshan S."/>
            <person name="Jeck W.R."/>
            <person name="Johnson J."/>
            <person name="Jones C.D."/>
            <person name="Jordan W.C."/>
            <person name="Karpen G.H."/>
            <person name="Kataoka E."/>
            <person name="Keightley P.D."/>
            <person name="Kheradpour P."/>
            <person name="Kirkness E.F."/>
            <person name="Koerich L.B."/>
            <person name="Kristiansen K."/>
            <person name="Kudrna D."/>
            <person name="Kulathinal R.J."/>
            <person name="Kumar S."/>
            <person name="Kwok R."/>
            <person name="Lander E."/>
            <person name="Langley C.H."/>
            <person name="Lapoint R."/>
            <person name="Lazzaro B.P."/>
            <person name="Lee S.J."/>
            <person name="Levesque L."/>
            <person name="Li R."/>
            <person name="Lin C.F."/>
            <person name="Lin M.F."/>
            <person name="Lindblad-Toh K."/>
            <person name="Llopart A."/>
            <person name="Long M."/>
            <person name="Low L."/>
            <person name="Lozovsky E."/>
            <person name="Lu J."/>
            <person name="Luo M."/>
            <person name="Machado C.A."/>
            <person name="Makalowski W."/>
            <person name="Marzo M."/>
            <person name="Matsuda M."/>
            <person name="Matzkin L."/>
            <person name="McAllister B."/>
            <person name="McBride C.S."/>
            <person name="McKernan B."/>
            <person name="McKernan K."/>
            <person name="Mendez-Lago M."/>
            <person name="Minx P."/>
            <person name="Mollenhauer M.U."/>
            <person name="Montooth K."/>
            <person name="Mount S.M."/>
            <person name="Mu X."/>
            <person name="Myers E."/>
            <person name="Negre B."/>
            <person name="Newfeld S."/>
            <person name="Nielsen R."/>
            <person name="Noor M.A."/>
            <person name="O'Grady P."/>
            <person name="Pachter L."/>
            <person name="Papaceit M."/>
            <person name="Parisi M.J."/>
            <person name="Parisi M."/>
            <person name="Parts L."/>
            <person name="Pedersen J.S."/>
            <person name="Pesole G."/>
            <person name="Phillippy A.M."/>
            <person name="Ponting C.P."/>
            <person name="Pop M."/>
            <person name="Porcelli D."/>
            <person name="Powell J.R."/>
            <person name="Prohaska S."/>
            <person name="Pruitt K."/>
            <person name="Puig M."/>
            <person name="Quesneville H."/>
            <person name="Ram K.R."/>
            <person name="Rand D."/>
            <person name="Rasmussen M.D."/>
            <person name="Reed L.K."/>
            <person name="Reenan R."/>
            <person name="Reily A."/>
            <person name="Remington K.A."/>
            <person name="Rieger T.T."/>
            <person name="Ritchie M.G."/>
            <person name="Robin C."/>
            <person name="Rogers Y.H."/>
            <person name="Rohde C."/>
            <person name="Rozas J."/>
            <person name="Rubenfield M.J."/>
            <person name="Ruiz A."/>
            <person name="Russo S."/>
            <person name="Salzberg S.L."/>
            <person name="Sanchez-Gracia A."/>
            <person name="Saranga D.J."/>
            <person name="Sato H."/>
            <person name="Schaeffer S.W."/>
            <person name="Schatz M.C."/>
            <person name="Schlenke T."/>
            <person name="Schwartz R."/>
            <person name="Segarra C."/>
            <person name="Singh R.S."/>
            <person name="Sirot L."/>
            <person name="Sirota M."/>
            <person name="Sisneros N.B."/>
            <person name="Smith C.D."/>
            <person name="Smith T.F."/>
            <person name="Spieth J."/>
            <person name="Stage D.E."/>
            <person name="Stark A."/>
            <person name="Stephan W."/>
            <person name="Strausberg R.L."/>
            <person name="Strempel S."/>
            <person name="Sturgill D."/>
            <person name="Sutton G."/>
            <person name="Sutton G.G."/>
            <person name="Tao W."/>
            <person name="Teichmann S."/>
            <person name="Tobari Y.N."/>
            <person name="Tomimura Y."/>
            <person name="Tsolas J.M."/>
            <person name="Valente V.L."/>
            <person name="Venter E."/>
            <person name="Venter J.C."/>
            <person name="Vicario S."/>
            <person name="Vieira F.G."/>
            <person name="Vilella A.J."/>
            <person name="Villasante A."/>
            <person name="Walenz B."/>
            <person name="Wang J."/>
            <person name="Wasserman M."/>
            <person name="Watts T."/>
            <person name="Wilson D."/>
            <person name="Wilson R.K."/>
            <person name="Wing R.A."/>
            <person name="Wolfner M.F."/>
            <person name="Wong A."/>
            <person name="Wong G.K."/>
            <person name="Wu C.I."/>
            <person name="Wu G."/>
            <person name="Yamamoto D."/>
            <person name="Yang H.P."/>
            <person name="Yang S.P."/>
            <person name="Yorke J.A."/>
            <person name="Yoshida K."/>
            <person name="Zdobnov E."/>
            <person name="Zhang P."/>
            <person name="Zhang Y."/>
            <person name="Zimin A.V."/>
            <person name="Baldwin J."/>
            <person name="Abdouelleil A."/>
            <person name="Abdulkadir J."/>
            <person name="Abebe A."/>
            <person name="Abera B."/>
            <person name="Abreu J."/>
            <person name="Acer S.C."/>
            <person name="Aftuck L."/>
            <person name="Alexander A."/>
            <person name="An P."/>
            <person name="Anderson E."/>
            <person name="Anderson S."/>
            <person name="Arachi H."/>
            <person name="Azer M."/>
            <person name="Bachantsang P."/>
            <person name="Barry A."/>
            <person name="Bayul T."/>
            <person name="Berlin A."/>
            <person name="Bessette D."/>
            <person name="Bloom T."/>
            <person name="Blye J."/>
            <person name="Boguslavskiy L."/>
            <person name="Bonnet C."/>
            <person name="Boukhgalter B."/>
            <person name="Bourzgui I."/>
            <person name="Brown A."/>
            <person name="Cahill P."/>
            <person name="Channer S."/>
            <person name="Cheshatsang Y."/>
            <person name="Chuda L."/>
            <person name="Citroen M."/>
            <person name="Collymore A."/>
            <person name="Cooke P."/>
            <person name="Costello M."/>
            <person name="D'Aco K."/>
            <person name="Daza R."/>
            <person name="De Haan G."/>
            <person name="DeGray S."/>
            <person name="DeMaso C."/>
            <person name="Dhargay N."/>
            <person name="Dooley K."/>
            <person name="Dooley E."/>
            <person name="Doricent M."/>
            <person name="Dorje P."/>
            <person name="Dorjee K."/>
            <person name="Dupes A."/>
            <person name="Elong R."/>
            <person name="Falk J."/>
            <person name="Farina A."/>
            <person name="Faro S."/>
            <person name="Ferguson D."/>
            <person name="Fisher S."/>
            <person name="Foley C.D."/>
            <person name="Franke A."/>
            <person name="Friedrich D."/>
            <person name="Gadbois L."/>
            <person name="Gearin G."/>
            <person name="Gearin C.R."/>
            <person name="Giannoukos G."/>
            <person name="Goode T."/>
            <person name="Graham J."/>
            <person name="Grandbois E."/>
            <person name="Grewal S."/>
            <person name="Gyaltsen K."/>
            <person name="Hafez N."/>
            <person name="Hagos B."/>
            <person name="Hall J."/>
            <person name="Henson C."/>
            <person name="Hollinger A."/>
            <person name="Honan T."/>
            <person name="Huard M.D."/>
            <person name="Hughes L."/>
            <person name="Hurhula B."/>
            <person name="Husby M.E."/>
            <person name="Kamat A."/>
            <person name="Kanga B."/>
            <person name="Kashin S."/>
            <person name="Khazanovich D."/>
            <person name="Kisner P."/>
            <person name="Lance K."/>
            <person name="Lara M."/>
            <person name="Lee W."/>
            <person name="Lennon N."/>
            <person name="Letendre F."/>
            <person name="LeVine R."/>
            <person name="Lipovsky A."/>
            <person name="Liu X."/>
            <person name="Liu J."/>
            <person name="Liu S."/>
            <person name="Lokyitsang T."/>
            <person name="Lokyitsang Y."/>
            <person name="Lubonja R."/>
            <person name="Lui A."/>
            <person name="MacDonald P."/>
            <person name="Magnisalis V."/>
            <person name="Maru K."/>
            <person name="Matthews C."/>
            <person name="McCusker W."/>
            <person name="McDonough S."/>
            <person name="Mehta T."/>
            <person name="Meldrim J."/>
            <person name="Meneus L."/>
            <person name="Mihai O."/>
            <person name="Mihalev A."/>
            <person name="Mihova T."/>
            <person name="Mittelman R."/>
            <person name="Mlenga V."/>
            <person name="Montmayeur A."/>
            <person name="Mulrain L."/>
            <person name="Navidi A."/>
            <person name="Naylor J."/>
            <person name="Negash T."/>
            <person name="Nguyen T."/>
            <person name="Nguyen N."/>
            <person name="Nicol R."/>
            <person name="Norbu C."/>
            <person name="Norbu N."/>
            <person name="Novod N."/>
            <person name="O'Neill B."/>
            <person name="Osman S."/>
            <person name="Markiewicz E."/>
            <person name="Oyono O.L."/>
            <person name="Patti C."/>
            <person name="Phunkhang P."/>
            <person name="Pierre F."/>
            <person name="Priest M."/>
            <person name="Raghuraman S."/>
            <person name="Rege F."/>
            <person name="Reyes R."/>
            <person name="Rise C."/>
            <person name="Rogov P."/>
            <person name="Ross K."/>
            <person name="Ryan E."/>
            <person name="Settipalli S."/>
            <person name="Shea T."/>
            <person name="Sherpa N."/>
            <person name="Shi L."/>
            <person name="Shih D."/>
            <person name="Sparrow T."/>
            <person name="Spaulding J."/>
            <person name="Stalker J."/>
            <person name="Stange-Thomann N."/>
            <person name="Stavropoulos S."/>
            <person name="Stone C."/>
            <person name="Strader C."/>
            <person name="Tesfaye S."/>
            <person name="Thomson T."/>
            <person name="Thoulutsang Y."/>
            <person name="Thoulutsang D."/>
            <person name="Topham K."/>
            <person name="Topping I."/>
            <person name="Tsamla T."/>
            <person name="Vassiliev H."/>
            <person name="Vo A."/>
            <person name="Wangchuk T."/>
            <person name="Wangdi T."/>
            <person name="Weiand M."/>
            <person name="Wilkinson J."/>
            <person name="Wilson A."/>
            <person name="Yadav S."/>
            <person name="Young G."/>
            <person name="Yu Q."/>
            <person name="Zembek L."/>
            <person name="Zhong D."/>
            <person name="Zimmer A."/>
            <person name="Zwirko Z."/>
            <person name="Jaffe D.B."/>
            <person name="Alvarez P."/>
            <person name="Brockman W."/>
            <person name="Butler J."/>
            <person name="Chin C."/>
            <person name="Gnerre S."/>
            <person name="Grabherr M."/>
            <person name="Kleber M."/>
            <person name="Mauceli E."/>
            <person name="MacCallum I."/>
        </authorList>
    </citation>
    <scope>NUCLEOTIDE SEQUENCE [LARGE SCALE GENOMIC DNA]</scope>
    <source>
        <strain evidence="8">Tucson 15287-2541.00</strain>
    </source>
</reference>
<evidence type="ECO:0000256" key="2">
    <source>
        <dbReference type="ARBA" id="ARBA00006772"/>
    </source>
</evidence>
<dbReference type="PANTHER" id="PTHR10283">
    <property type="entry name" value="SOLUTE CARRIER FAMILY 13 MEMBER"/>
    <property type="match status" value="1"/>
</dbReference>
<dbReference type="HOGENOM" id="CLU_005170_9_2_1"/>
<comment type="similarity">
    <text evidence="2">Belongs to the SLC13A/DASS transporter (TC 2.A.47) family. NADC subfamily.</text>
</comment>
<feature type="transmembrane region" description="Helical" evidence="6">
    <location>
        <begin position="174"/>
        <end position="202"/>
    </location>
</feature>
<protein>
    <submittedName>
        <fullName evidence="7">GH11690</fullName>
    </submittedName>
</protein>
<keyword evidence="5 6" id="KW-0472">Membrane</keyword>
<evidence type="ECO:0000256" key="4">
    <source>
        <dbReference type="ARBA" id="ARBA00022989"/>
    </source>
</evidence>
<sequence>MSQGAIAFLFIIFLPILGITGSKLLCIAHYTDLIFATFGCLFMGIMMDASRLSERLALIVIGICGSNLRVLQAGIMVVTSLSSIFVSSSFMSAFWMKVTQAIIAELGNAGVLVPNSDEEPYERQSRPYPSNPVVGIYLSIAYGATFGGMISLFQDPNADLYKFFQKFTDVKPGSFLMLFVGPFILGLVVTAIWINVIFLGLFSGSVKEQVQAAANGKDAVKRAMEDKKGALGPWNAYAILVFLMIIITMLLLFTRRPICWPGWYDYFHRSKCGLSVAIIAMCLLYFAVPANYFFCRYYWCRQPAKEGTAPSLVSWKIVNNNVPWAHVFMLCAGYGCLTGYKDSKLLQLVSNGIFNQKLDNSVSLIVGCLLGTLITNLAPAQGVVANTLDSMLNPRNGAGVIALPYAAALHNQFLLPVSTTSNTIVAGFGNVRPFQFLLGGVVPTLFMIIFICASIAIFGNIAFKGYLQT</sequence>
<evidence type="ECO:0000313" key="7">
    <source>
        <dbReference type="EMBL" id="EDW04239.1"/>
    </source>
</evidence>
<gene>
    <name evidence="7" type="primary">Dgri\GH11690</name>
    <name evidence="7" type="ORF">Dgri_GH11690</name>
</gene>
<evidence type="ECO:0000256" key="3">
    <source>
        <dbReference type="ARBA" id="ARBA00022692"/>
    </source>
</evidence>
<feature type="transmembrane region" description="Helical" evidence="6">
    <location>
        <begin position="436"/>
        <end position="463"/>
    </location>
</feature>
<dbReference type="EMBL" id="CH916368">
    <property type="protein sequence ID" value="EDW04239.1"/>
    <property type="molecule type" value="Genomic_DNA"/>
</dbReference>
<keyword evidence="4 6" id="KW-1133">Transmembrane helix</keyword>
<dbReference type="OrthoDB" id="7860769at2759"/>
<evidence type="ECO:0000256" key="6">
    <source>
        <dbReference type="SAM" id="Phobius"/>
    </source>
</evidence>
<dbReference type="GO" id="GO:0005886">
    <property type="term" value="C:plasma membrane"/>
    <property type="evidence" value="ECO:0007669"/>
    <property type="project" value="TreeGrafter"/>
</dbReference>
<feature type="transmembrane region" description="Helical" evidence="6">
    <location>
        <begin position="361"/>
        <end position="384"/>
    </location>
</feature>
<feature type="transmembrane region" description="Helical" evidence="6">
    <location>
        <begin position="58"/>
        <end position="86"/>
    </location>
</feature>
<dbReference type="GO" id="GO:0015141">
    <property type="term" value="F:succinate transmembrane transporter activity"/>
    <property type="evidence" value="ECO:0007669"/>
    <property type="project" value="TreeGrafter"/>
</dbReference>
<feature type="transmembrane region" description="Helical" evidence="6">
    <location>
        <begin position="134"/>
        <end position="153"/>
    </location>
</feature>
<comment type="subcellular location">
    <subcellularLocation>
        <location evidence="1">Membrane</location>
        <topology evidence="1">Multi-pass membrane protein</topology>
    </subcellularLocation>
</comment>
<keyword evidence="3 6" id="KW-0812">Transmembrane</keyword>
<feature type="transmembrane region" description="Helical" evidence="6">
    <location>
        <begin position="28"/>
        <end position="46"/>
    </location>
</feature>
<evidence type="ECO:0000256" key="5">
    <source>
        <dbReference type="ARBA" id="ARBA00023136"/>
    </source>
</evidence>
<dbReference type="PhylomeDB" id="B4JCZ5"/>
<dbReference type="Pfam" id="PF00939">
    <property type="entry name" value="Na_sulph_symp"/>
    <property type="match status" value="1"/>
</dbReference>
<dbReference type="AlphaFoldDB" id="B4JCZ5"/>
<dbReference type="OMA" id="GIMMDSS"/>
<dbReference type="InterPro" id="IPR001898">
    <property type="entry name" value="SLC13A/DASS"/>
</dbReference>
<feature type="transmembrane region" description="Helical" evidence="6">
    <location>
        <begin position="274"/>
        <end position="294"/>
    </location>
</feature>
<dbReference type="PANTHER" id="PTHR10283:SF82">
    <property type="entry name" value="SOLUTE CARRIER FAMILY 13 MEMBER 2"/>
    <property type="match status" value="1"/>
</dbReference>
<dbReference type="eggNOG" id="KOG1281">
    <property type="taxonomic scope" value="Eukaryota"/>
</dbReference>
<dbReference type="Proteomes" id="UP000001070">
    <property type="component" value="Unassembled WGS sequence"/>
</dbReference>